<proteinExistence type="inferred from homology"/>
<dbReference type="RefSeq" id="WP_129351280.1">
    <property type="nucleotide sequence ID" value="NZ_CP026538.1"/>
</dbReference>
<keyword evidence="10" id="KW-1185">Reference proteome</keyword>
<dbReference type="Pfam" id="PF01618">
    <property type="entry name" value="MotA_ExbB"/>
    <property type="match status" value="1"/>
</dbReference>
<keyword evidence="2" id="KW-1003">Cell membrane</keyword>
<dbReference type="PANTHER" id="PTHR30625:SF3">
    <property type="entry name" value="TOL-PAL SYSTEM PROTEIN TOLQ"/>
    <property type="match status" value="1"/>
</dbReference>
<reference evidence="9 10" key="1">
    <citation type="submission" date="2018-02" db="EMBL/GenBank/DDBJ databases">
        <title>Genome sequence of Desulfovibrio carbinolicus DSM 3852.</title>
        <authorList>
            <person name="Wilbanks E."/>
            <person name="Skennerton C.T."/>
            <person name="Orphan V.J."/>
        </authorList>
    </citation>
    <scope>NUCLEOTIDE SEQUENCE [LARGE SCALE GENOMIC DNA]</scope>
    <source>
        <strain evidence="9 10">DSM 3852</strain>
    </source>
</reference>
<organism evidence="9 10">
    <name type="scientific">Solidesulfovibrio carbinolicus</name>
    <dbReference type="NCBI Taxonomy" id="296842"/>
    <lineage>
        <taxon>Bacteria</taxon>
        <taxon>Pseudomonadati</taxon>
        <taxon>Thermodesulfobacteriota</taxon>
        <taxon>Desulfovibrionia</taxon>
        <taxon>Desulfovibrionales</taxon>
        <taxon>Desulfovibrionaceae</taxon>
        <taxon>Solidesulfovibrio</taxon>
    </lineage>
</organism>
<sequence>MDSSMLQAFFGATGVAKAVLALLVLMSVASWAVMYGKWRSLVAARRGVSRLTDQVLEASSLAEAAEAIDVLAGPSLKRMASLGFKEFTRLSLSGDAEKLVADNVRRILRHGIAEEIRGLSRALPFLAIAANSAPFIGLFGTVWGIMHSFHAIGQMKSASLATVAPGISEALIATAVGLAVAIPASVAYNMFLGMIESLESQYISFAGLLLNRLRHDACTYPQGMELPPLRKQVCS</sequence>
<evidence type="ECO:0000256" key="4">
    <source>
        <dbReference type="ARBA" id="ARBA00022989"/>
    </source>
</evidence>
<gene>
    <name evidence="9" type="ORF">C3Y92_07440</name>
</gene>
<accession>A0A4P6I052</accession>
<keyword evidence="5 7" id="KW-0472">Membrane</keyword>
<keyword evidence="6" id="KW-0813">Transport</keyword>
<evidence type="ECO:0000313" key="10">
    <source>
        <dbReference type="Proteomes" id="UP000293296"/>
    </source>
</evidence>
<evidence type="ECO:0000256" key="1">
    <source>
        <dbReference type="ARBA" id="ARBA00004651"/>
    </source>
</evidence>
<evidence type="ECO:0000256" key="2">
    <source>
        <dbReference type="ARBA" id="ARBA00022475"/>
    </source>
</evidence>
<feature type="transmembrane region" description="Helical" evidence="7">
    <location>
        <begin position="125"/>
        <end position="146"/>
    </location>
</feature>
<keyword evidence="4 7" id="KW-1133">Transmembrane helix</keyword>
<dbReference type="InterPro" id="IPR050790">
    <property type="entry name" value="ExbB/TolQ_transport"/>
</dbReference>
<keyword evidence="6" id="KW-0653">Protein transport</keyword>
<dbReference type="EMBL" id="CP026538">
    <property type="protein sequence ID" value="QAZ67069.1"/>
    <property type="molecule type" value="Genomic_DNA"/>
</dbReference>
<name>A0A4P6I052_9BACT</name>
<dbReference type="AlphaFoldDB" id="A0A4P6I052"/>
<dbReference type="OrthoDB" id="9805133at2"/>
<evidence type="ECO:0000256" key="6">
    <source>
        <dbReference type="RuleBase" id="RU004057"/>
    </source>
</evidence>
<feature type="transmembrane region" description="Helical" evidence="7">
    <location>
        <begin position="15"/>
        <end position="36"/>
    </location>
</feature>
<evidence type="ECO:0000256" key="3">
    <source>
        <dbReference type="ARBA" id="ARBA00022692"/>
    </source>
</evidence>
<feature type="transmembrane region" description="Helical" evidence="7">
    <location>
        <begin position="166"/>
        <end position="191"/>
    </location>
</feature>
<evidence type="ECO:0000259" key="8">
    <source>
        <dbReference type="Pfam" id="PF01618"/>
    </source>
</evidence>
<feature type="domain" description="MotA/TolQ/ExbB proton channel" evidence="8">
    <location>
        <begin position="96"/>
        <end position="201"/>
    </location>
</feature>
<dbReference type="KEGG" id="dcb:C3Y92_07440"/>
<keyword evidence="3 7" id="KW-0812">Transmembrane</keyword>
<dbReference type="PANTHER" id="PTHR30625">
    <property type="entry name" value="PROTEIN TOLQ"/>
    <property type="match status" value="1"/>
</dbReference>
<protein>
    <submittedName>
        <fullName evidence="9">Protein TolQ</fullName>
    </submittedName>
</protein>
<dbReference type="Proteomes" id="UP000293296">
    <property type="component" value="Chromosome"/>
</dbReference>
<evidence type="ECO:0000256" key="5">
    <source>
        <dbReference type="ARBA" id="ARBA00023136"/>
    </source>
</evidence>
<dbReference type="GO" id="GO:0017038">
    <property type="term" value="P:protein import"/>
    <property type="evidence" value="ECO:0007669"/>
    <property type="project" value="TreeGrafter"/>
</dbReference>
<comment type="subcellular location">
    <subcellularLocation>
        <location evidence="1">Cell membrane</location>
        <topology evidence="1">Multi-pass membrane protein</topology>
    </subcellularLocation>
    <subcellularLocation>
        <location evidence="6">Membrane</location>
        <topology evidence="6">Multi-pass membrane protein</topology>
    </subcellularLocation>
</comment>
<evidence type="ECO:0000313" key="9">
    <source>
        <dbReference type="EMBL" id="QAZ67069.1"/>
    </source>
</evidence>
<dbReference type="InterPro" id="IPR002898">
    <property type="entry name" value="MotA_ExbB_proton_chnl"/>
</dbReference>
<evidence type="ECO:0000256" key="7">
    <source>
        <dbReference type="SAM" id="Phobius"/>
    </source>
</evidence>
<dbReference type="GO" id="GO:0005886">
    <property type="term" value="C:plasma membrane"/>
    <property type="evidence" value="ECO:0007669"/>
    <property type="project" value="UniProtKB-SubCell"/>
</dbReference>
<comment type="similarity">
    <text evidence="6">Belongs to the exbB/tolQ family.</text>
</comment>